<dbReference type="Pfam" id="PF23559">
    <property type="entry name" value="WHD_DRP"/>
    <property type="match status" value="1"/>
</dbReference>
<dbReference type="FunFam" id="1.10.10.10:FF:000322">
    <property type="entry name" value="Probable disease resistance protein At1g63360"/>
    <property type="match status" value="1"/>
</dbReference>
<keyword evidence="2" id="KW-0611">Plant defense</keyword>
<reference evidence="5" key="2">
    <citation type="journal article" date="2015" name="Data Brief">
        <title>Shoot transcriptome of the giant reed, Arundo donax.</title>
        <authorList>
            <person name="Barrero R.A."/>
            <person name="Guerrero F.D."/>
            <person name="Moolhuijzen P."/>
            <person name="Goolsby J.A."/>
            <person name="Tidwell J."/>
            <person name="Bellgard S.E."/>
            <person name="Bellgard M.I."/>
        </authorList>
    </citation>
    <scope>NUCLEOTIDE SEQUENCE</scope>
    <source>
        <tissue evidence="5">Shoot tissue taken approximately 20 cm above the soil surface</tissue>
    </source>
</reference>
<organism evidence="5">
    <name type="scientific">Arundo donax</name>
    <name type="common">Giant reed</name>
    <name type="synonym">Donax arundinaceus</name>
    <dbReference type="NCBI Taxonomy" id="35708"/>
    <lineage>
        <taxon>Eukaryota</taxon>
        <taxon>Viridiplantae</taxon>
        <taxon>Streptophyta</taxon>
        <taxon>Embryophyta</taxon>
        <taxon>Tracheophyta</taxon>
        <taxon>Spermatophyta</taxon>
        <taxon>Magnoliopsida</taxon>
        <taxon>Liliopsida</taxon>
        <taxon>Poales</taxon>
        <taxon>Poaceae</taxon>
        <taxon>PACMAD clade</taxon>
        <taxon>Arundinoideae</taxon>
        <taxon>Arundineae</taxon>
        <taxon>Arundo</taxon>
    </lineage>
</organism>
<dbReference type="Gene3D" id="1.10.10.10">
    <property type="entry name" value="Winged helix-like DNA-binding domain superfamily/Winged helix DNA-binding domain"/>
    <property type="match status" value="1"/>
</dbReference>
<dbReference type="InterPro" id="IPR032675">
    <property type="entry name" value="LRR_dom_sf"/>
</dbReference>
<proteinExistence type="predicted"/>
<dbReference type="InterPro" id="IPR044974">
    <property type="entry name" value="Disease_R_plants"/>
</dbReference>
<evidence type="ECO:0008006" key="6">
    <source>
        <dbReference type="Google" id="ProtNLM"/>
    </source>
</evidence>
<dbReference type="GO" id="GO:0002758">
    <property type="term" value="P:innate immune response-activating signaling pathway"/>
    <property type="evidence" value="ECO:0007669"/>
    <property type="project" value="UniProtKB-ARBA"/>
</dbReference>
<dbReference type="InterPro" id="IPR036388">
    <property type="entry name" value="WH-like_DNA-bd_sf"/>
</dbReference>
<dbReference type="InterPro" id="IPR055414">
    <property type="entry name" value="LRR_R13L4/SHOC2-like"/>
</dbReference>
<keyword evidence="1" id="KW-0677">Repeat</keyword>
<evidence type="ECO:0000259" key="4">
    <source>
        <dbReference type="Pfam" id="PF23598"/>
    </source>
</evidence>
<protein>
    <recommendedName>
        <fullName evidence="6">NB-ARC domain-containing protein</fullName>
    </recommendedName>
</protein>
<dbReference type="PANTHER" id="PTHR23155">
    <property type="entry name" value="DISEASE RESISTANCE PROTEIN RP"/>
    <property type="match status" value="1"/>
</dbReference>
<reference evidence="5" key="1">
    <citation type="submission" date="2014-09" db="EMBL/GenBank/DDBJ databases">
        <authorList>
            <person name="Magalhaes I.L.F."/>
            <person name="Oliveira U."/>
            <person name="Santos F.R."/>
            <person name="Vidigal T.H.D.A."/>
            <person name="Brescovit A.D."/>
            <person name="Santos A.J."/>
        </authorList>
    </citation>
    <scope>NUCLEOTIDE SEQUENCE</scope>
    <source>
        <tissue evidence="5">Shoot tissue taken approximately 20 cm above the soil surface</tissue>
    </source>
</reference>
<name>A0A0A9E5B0_ARUDO</name>
<accession>A0A0A9E5B0</accession>
<dbReference type="InterPro" id="IPR058922">
    <property type="entry name" value="WHD_DRP"/>
</dbReference>
<dbReference type="SUPFAM" id="SSF52058">
    <property type="entry name" value="L domain-like"/>
    <property type="match status" value="1"/>
</dbReference>
<dbReference type="AlphaFoldDB" id="A0A0A9E5B0"/>
<dbReference type="EMBL" id="GBRH01206758">
    <property type="protein sequence ID" value="JAD91137.1"/>
    <property type="molecule type" value="Transcribed_RNA"/>
</dbReference>
<dbReference type="GO" id="GO:0042742">
    <property type="term" value="P:defense response to bacterium"/>
    <property type="evidence" value="ECO:0007669"/>
    <property type="project" value="UniProtKB-ARBA"/>
</dbReference>
<evidence type="ECO:0000256" key="1">
    <source>
        <dbReference type="ARBA" id="ARBA00022737"/>
    </source>
</evidence>
<dbReference type="Gene3D" id="3.80.10.10">
    <property type="entry name" value="Ribonuclease Inhibitor"/>
    <property type="match status" value="2"/>
</dbReference>
<feature type="domain" description="Disease resistance R13L4/SHOC-2-like LRR" evidence="4">
    <location>
        <begin position="119"/>
        <end position="448"/>
    </location>
</feature>
<evidence type="ECO:0000313" key="5">
    <source>
        <dbReference type="EMBL" id="JAD91137.1"/>
    </source>
</evidence>
<sequence length="479" mass="54987">MFPEDYLIHRKRLIRLWIAEGFIEQRGACSLEDTAEGYLTELARRSMLQVVRRNSFGRIKCLRMHDLVRELAIFQSKKESFSTTYDENHGVIHEGLDYRRVSVLQGNRGIPSIIDPSRLRSFITFDTSMALSSWYSFISSKPKYLAVLDLSGLPIETIPNSVGELFNLRLLCLDDTNVKELPKSVTQLQNLQTLSLEHAQLLNFPQGFSKLKKLRYLYASRLQDVTYKKFIVWESVEPFKGLWSLNELQTLGSIKASEVFVAKLGNLSQLRSLTFCDVRSRHCAQLCDSLSKMLHLSLLTIRACNEDELLQLDNLTFPNPLQKFQVVGRLSEGTLESPFFLNHGPALLEIQLSYSQLTENQLSRLSELSNLTELSLRKAYTGQQLYFHANGFRNLKKINLSDLPHVNKICIHKGALVSLEYLRIHSLQELRDVPIGIDCLTSVKEAYFIDMHSDFARNLRRAKLDHIPNISILRTQGRH</sequence>
<dbReference type="GO" id="GO:0009626">
    <property type="term" value="P:plant-type hypersensitive response"/>
    <property type="evidence" value="ECO:0007669"/>
    <property type="project" value="UniProtKB-ARBA"/>
</dbReference>
<dbReference type="PANTHER" id="PTHR23155:SF1232">
    <property type="entry name" value="OS09G0270700 PROTEIN"/>
    <property type="match status" value="1"/>
</dbReference>
<feature type="domain" description="Disease resistance protein winged helix" evidence="3">
    <location>
        <begin position="1"/>
        <end position="72"/>
    </location>
</feature>
<dbReference type="Pfam" id="PF23598">
    <property type="entry name" value="LRR_14"/>
    <property type="match status" value="1"/>
</dbReference>
<evidence type="ECO:0000259" key="3">
    <source>
        <dbReference type="Pfam" id="PF23559"/>
    </source>
</evidence>
<evidence type="ECO:0000256" key="2">
    <source>
        <dbReference type="ARBA" id="ARBA00022821"/>
    </source>
</evidence>